<protein>
    <submittedName>
        <fullName evidence="2">Choice-of-anchor E domain-containing protein</fullName>
    </submittedName>
</protein>
<keyword evidence="1" id="KW-0732">Signal</keyword>
<evidence type="ECO:0000256" key="1">
    <source>
        <dbReference type="SAM" id="SignalP"/>
    </source>
</evidence>
<gene>
    <name evidence="2" type="ORF">RQP53_10790</name>
</gene>
<dbReference type="NCBIfam" id="TIGR02595">
    <property type="entry name" value="PEP_CTERM"/>
    <property type="match status" value="1"/>
</dbReference>
<keyword evidence="3" id="KW-1185">Reference proteome</keyword>
<evidence type="ECO:0000313" key="2">
    <source>
        <dbReference type="EMBL" id="MDT8999754.1"/>
    </source>
</evidence>
<dbReference type="EMBL" id="JAVXZY010000003">
    <property type="protein sequence ID" value="MDT8999754.1"/>
    <property type="molecule type" value="Genomic_DNA"/>
</dbReference>
<name>A0ABU3PB06_9BURK</name>
<accession>A0ABU3PB06</accession>
<evidence type="ECO:0000313" key="3">
    <source>
        <dbReference type="Proteomes" id="UP001246372"/>
    </source>
</evidence>
<feature type="signal peptide" evidence="1">
    <location>
        <begin position="1"/>
        <end position="31"/>
    </location>
</feature>
<comment type="caution">
    <text evidence="2">The sequence shown here is derived from an EMBL/GenBank/DDBJ whole genome shotgun (WGS) entry which is preliminary data.</text>
</comment>
<dbReference type="RefSeq" id="WP_315650310.1">
    <property type="nucleotide sequence ID" value="NZ_JAVXZY010000003.1"/>
</dbReference>
<reference evidence="2" key="1">
    <citation type="submission" date="2023-09" db="EMBL/GenBank/DDBJ databases">
        <title>Paucibacter sp. APW11 Genome sequencing and assembly.</title>
        <authorList>
            <person name="Kim I."/>
        </authorList>
    </citation>
    <scope>NUCLEOTIDE SEQUENCE</scope>
    <source>
        <strain evidence="2">APW11</strain>
    </source>
</reference>
<dbReference type="NCBIfam" id="NF033208">
    <property type="entry name" value="choice_anch_E"/>
    <property type="match status" value="1"/>
</dbReference>
<organism evidence="2 3">
    <name type="scientific">Roseateles aquae</name>
    <dbReference type="NCBI Taxonomy" id="3077235"/>
    <lineage>
        <taxon>Bacteria</taxon>
        <taxon>Pseudomonadati</taxon>
        <taxon>Pseudomonadota</taxon>
        <taxon>Betaproteobacteria</taxon>
        <taxon>Burkholderiales</taxon>
        <taxon>Sphaerotilaceae</taxon>
        <taxon>Roseateles</taxon>
    </lineage>
</organism>
<dbReference type="InterPro" id="IPR013424">
    <property type="entry name" value="Ice-binding_C"/>
</dbReference>
<sequence length="236" mass="24709">MKRLISRLSTPASMLLSTLLASGVFASSAQAGAISYSFSNPYQKTEVRQSGTLSFFDSALGHLTGVSFTFGGGLDTMIALTNNSDHTEELTATSVSRLFFSSNFAPLDALINTGAPLLTLSTSVSKEVEANKTVSGNRALETRSVNWSPAALSGIYEVFSRGPGEYFNISCRSRSGLYAEGAGGNVTATQSSSGFCAASITYYYDNKVPEPATLALILTAGAGAGAGLARRHRRQG</sequence>
<proteinExistence type="predicted"/>
<dbReference type="Proteomes" id="UP001246372">
    <property type="component" value="Unassembled WGS sequence"/>
</dbReference>
<feature type="chain" id="PRO_5046198289" evidence="1">
    <location>
        <begin position="32"/>
        <end position="236"/>
    </location>
</feature>